<dbReference type="EMBL" id="NJIH01000002">
    <property type="protein sequence ID" value="OWT65564.1"/>
    <property type="molecule type" value="Genomic_DNA"/>
</dbReference>
<evidence type="ECO:0000313" key="1">
    <source>
        <dbReference type="EMBL" id="OWT65564.1"/>
    </source>
</evidence>
<accession>A0A225MWQ5</accession>
<gene>
    <name evidence="1" type="ORF">CEY11_02125</name>
</gene>
<comment type="caution">
    <text evidence="1">The sequence shown here is derived from an EMBL/GenBank/DDBJ whole genome shotgun (WGS) entry which is preliminary data.</text>
</comment>
<proteinExistence type="predicted"/>
<organism evidence="1 2">
    <name type="scientific">Candidimonas nitroreducens</name>
    <dbReference type="NCBI Taxonomy" id="683354"/>
    <lineage>
        <taxon>Bacteria</taxon>
        <taxon>Pseudomonadati</taxon>
        <taxon>Pseudomonadota</taxon>
        <taxon>Betaproteobacteria</taxon>
        <taxon>Burkholderiales</taxon>
        <taxon>Alcaligenaceae</taxon>
        <taxon>Candidimonas</taxon>
    </lineage>
</organism>
<protein>
    <submittedName>
        <fullName evidence="1">Uncharacterized protein</fullName>
    </submittedName>
</protein>
<sequence length="130" mass="13899">MAWLSVAEGSDGSSGAATGVACTDSAGCCEALFSLEQLELLWPIIFMHTPIMRAQGSTESSMAPTPVAASELKLPDETNAMAAPSAIPIQNRYRIIRCPRREDCAQRGALFITNVFIVFSVCRARCVAAM</sequence>
<name>A0A225MWQ5_9BURK</name>
<keyword evidence="2" id="KW-1185">Reference proteome</keyword>
<dbReference type="Proteomes" id="UP000214603">
    <property type="component" value="Unassembled WGS sequence"/>
</dbReference>
<dbReference type="AlphaFoldDB" id="A0A225MWQ5"/>
<evidence type="ECO:0000313" key="2">
    <source>
        <dbReference type="Proteomes" id="UP000214603"/>
    </source>
</evidence>
<reference evidence="2" key="1">
    <citation type="submission" date="2017-06" db="EMBL/GenBank/DDBJ databases">
        <title>Herbaspirillum phytohormonus sp. nov., isolated from the root nodule of Robinia pseudoacacia in lead-zinc mine.</title>
        <authorList>
            <person name="Fan M."/>
            <person name="Lin Y."/>
        </authorList>
    </citation>
    <scope>NUCLEOTIDE SEQUENCE [LARGE SCALE GENOMIC DNA]</scope>
    <source>
        <strain evidence="2">SC-089</strain>
    </source>
</reference>